<dbReference type="Gene3D" id="2.40.240.20">
    <property type="entry name" value="Hypothetical PUA domain-like, domain 1"/>
    <property type="match status" value="1"/>
</dbReference>
<keyword evidence="7 12" id="KW-0489">Methyltransferase</keyword>
<dbReference type="InterPro" id="IPR006700">
    <property type="entry name" value="RsmE"/>
</dbReference>
<gene>
    <name evidence="15" type="ORF">AJAP_29140</name>
</gene>
<dbReference type="EMBL" id="CP008953">
    <property type="protein sequence ID" value="AIG78661.1"/>
    <property type="molecule type" value="Genomic_DNA"/>
</dbReference>
<dbReference type="InterPro" id="IPR046886">
    <property type="entry name" value="RsmE_MTase_dom"/>
</dbReference>
<dbReference type="EC" id="2.1.1.193" evidence="3 12"/>
<evidence type="ECO:0000256" key="5">
    <source>
        <dbReference type="ARBA" id="ARBA00022490"/>
    </source>
</evidence>
<dbReference type="HOGENOM" id="CLU_067442_2_0_11"/>
<dbReference type="KEGG" id="aja:AJAP_29140"/>
<feature type="domain" description="Ribosomal RNA small subunit methyltransferase E methyltransferase" evidence="13">
    <location>
        <begin position="81"/>
        <end position="242"/>
    </location>
</feature>
<dbReference type="NCBIfam" id="NF008693">
    <property type="entry name" value="PRK11713.2-3"/>
    <property type="match status" value="1"/>
</dbReference>
<evidence type="ECO:0000256" key="10">
    <source>
        <dbReference type="ARBA" id="ARBA00025699"/>
    </source>
</evidence>
<evidence type="ECO:0000256" key="7">
    <source>
        <dbReference type="ARBA" id="ARBA00022603"/>
    </source>
</evidence>
<dbReference type="Gene3D" id="3.40.1280.10">
    <property type="match status" value="1"/>
</dbReference>
<dbReference type="PANTHER" id="PTHR30027">
    <property type="entry name" value="RIBOSOMAL RNA SMALL SUBUNIT METHYLTRANSFERASE E"/>
    <property type="match status" value="1"/>
</dbReference>
<dbReference type="InterPro" id="IPR046887">
    <property type="entry name" value="RsmE_PUA-like"/>
</dbReference>
<evidence type="ECO:0000256" key="2">
    <source>
        <dbReference type="ARBA" id="ARBA00005528"/>
    </source>
</evidence>
<evidence type="ECO:0000256" key="11">
    <source>
        <dbReference type="ARBA" id="ARBA00047944"/>
    </source>
</evidence>
<keyword evidence="5 12" id="KW-0963">Cytoplasm</keyword>
<dbReference type="GO" id="GO:0005737">
    <property type="term" value="C:cytoplasm"/>
    <property type="evidence" value="ECO:0007669"/>
    <property type="project" value="UniProtKB-SubCell"/>
</dbReference>
<dbReference type="FunFam" id="3.40.1280.10:FF:000023">
    <property type="entry name" value="Ribosomal RNA small subunit methyltransferase E"/>
    <property type="match status" value="1"/>
</dbReference>
<dbReference type="STRING" id="208439.AJAP_29140"/>
<dbReference type="RefSeq" id="WP_038517073.1">
    <property type="nucleotide sequence ID" value="NZ_CP008953.1"/>
</dbReference>
<dbReference type="Pfam" id="PF04452">
    <property type="entry name" value="Methyltrans_RNA"/>
    <property type="match status" value="1"/>
</dbReference>
<proteinExistence type="inferred from homology"/>
<evidence type="ECO:0000256" key="9">
    <source>
        <dbReference type="ARBA" id="ARBA00022691"/>
    </source>
</evidence>
<keyword evidence="9 12" id="KW-0949">S-adenosyl-L-methionine</keyword>
<comment type="function">
    <text evidence="10 12">Specifically methylates the N3 position of the uracil ring of uridine 1498 (m3U1498) in 16S rRNA. Acts on the fully assembled 30S ribosomal subunit.</text>
</comment>
<evidence type="ECO:0000259" key="14">
    <source>
        <dbReference type="Pfam" id="PF20260"/>
    </source>
</evidence>
<dbReference type="InterPro" id="IPR029028">
    <property type="entry name" value="Alpha/beta_knot_MTases"/>
</dbReference>
<keyword evidence="8 12" id="KW-0808">Transferase</keyword>
<protein>
    <recommendedName>
        <fullName evidence="4 12">Ribosomal RNA small subunit methyltransferase E</fullName>
        <ecNumber evidence="3 12">2.1.1.193</ecNumber>
    </recommendedName>
</protein>
<dbReference type="PIRSF" id="PIRSF015601">
    <property type="entry name" value="MTase_slr0722"/>
    <property type="match status" value="1"/>
</dbReference>
<evidence type="ECO:0000313" key="16">
    <source>
        <dbReference type="Proteomes" id="UP000028492"/>
    </source>
</evidence>
<reference evidence="15 16" key="1">
    <citation type="journal article" date="2014" name="J. Biotechnol.">
        <title>Complete genome sequence of the actinobacterium Amycolatopsis japonica MG417-CF17(T) (=DSM 44213T) producing (S,S)-N,N'-ethylenediaminedisuccinic acid.</title>
        <authorList>
            <person name="Stegmann E."/>
            <person name="Albersmeier A."/>
            <person name="Spohn M."/>
            <person name="Gert H."/>
            <person name="Weber T."/>
            <person name="Wohlleben W."/>
            <person name="Kalinowski J."/>
            <person name="Ruckert C."/>
        </authorList>
    </citation>
    <scope>NUCLEOTIDE SEQUENCE [LARGE SCALE GENOMIC DNA]</scope>
    <source>
        <strain evidence="16">MG417-CF17 (DSM 44213)</strain>
    </source>
</reference>
<dbReference type="PANTHER" id="PTHR30027:SF3">
    <property type="entry name" value="16S RRNA (URACIL(1498)-N(3))-METHYLTRANSFERASE"/>
    <property type="match status" value="1"/>
</dbReference>
<evidence type="ECO:0000256" key="6">
    <source>
        <dbReference type="ARBA" id="ARBA00022552"/>
    </source>
</evidence>
<comment type="subcellular location">
    <subcellularLocation>
        <location evidence="1 12">Cytoplasm</location>
    </subcellularLocation>
</comment>
<organism evidence="15 16">
    <name type="scientific">Amycolatopsis japonica</name>
    <dbReference type="NCBI Taxonomy" id="208439"/>
    <lineage>
        <taxon>Bacteria</taxon>
        <taxon>Bacillati</taxon>
        <taxon>Actinomycetota</taxon>
        <taxon>Actinomycetes</taxon>
        <taxon>Pseudonocardiales</taxon>
        <taxon>Pseudonocardiaceae</taxon>
        <taxon>Amycolatopsis</taxon>
        <taxon>Amycolatopsis japonica group</taxon>
    </lineage>
</organism>
<dbReference type="GO" id="GO:0070475">
    <property type="term" value="P:rRNA base methylation"/>
    <property type="evidence" value="ECO:0007669"/>
    <property type="project" value="TreeGrafter"/>
</dbReference>
<evidence type="ECO:0000256" key="4">
    <source>
        <dbReference type="ARBA" id="ARBA00013673"/>
    </source>
</evidence>
<keyword evidence="6 12" id="KW-0698">rRNA processing</keyword>
<evidence type="ECO:0000256" key="1">
    <source>
        <dbReference type="ARBA" id="ARBA00004496"/>
    </source>
</evidence>
<dbReference type="SUPFAM" id="SSF88697">
    <property type="entry name" value="PUA domain-like"/>
    <property type="match status" value="1"/>
</dbReference>
<dbReference type="Proteomes" id="UP000028492">
    <property type="component" value="Chromosome"/>
</dbReference>
<dbReference type="eggNOG" id="COG1385">
    <property type="taxonomic scope" value="Bacteria"/>
</dbReference>
<dbReference type="InterPro" id="IPR015947">
    <property type="entry name" value="PUA-like_sf"/>
</dbReference>
<feature type="domain" description="Ribosomal RNA small subunit methyltransferase E PUA-like" evidence="14">
    <location>
        <begin position="22"/>
        <end position="60"/>
    </location>
</feature>
<comment type="similarity">
    <text evidence="2 12">Belongs to the RNA methyltransferase RsmE family.</text>
</comment>
<dbReference type="Pfam" id="PF20260">
    <property type="entry name" value="PUA_4"/>
    <property type="match status" value="1"/>
</dbReference>
<dbReference type="InterPro" id="IPR029026">
    <property type="entry name" value="tRNA_m1G_MTases_N"/>
</dbReference>
<name>A0A075V233_9PSEU</name>
<dbReference type="CDD" id="cd18084">
    <property type="entry name" value="RsmE-like"/>
    <property type="match status" value="1"/>
</dbReference>
<accession>A0A075V233</accession>
<evidence type="ECO:0000256" key="3">
    <source>
        <dbReference type="ARBA" id="ARBA00012328"/>
    </source>
</evidence>
<evidence type="ECO:0000259" key="13">
    <source>
        <dbReference type="Pfam" id="PF04452"/>
    </source>
</evidence>
<evidence type="ECO:0000256" key="12">
    <source>
        <dbReference type="PIRNR" id="PIRNR015601"/>
    </source>
</evidence>
<dbReference type="AlphaFoldDB" id="A0A075V233"/>
<evidence type="ECO:0000313" key="15">
    <source>
        <dbReference type="EMBL" id="AIG78661.1"/>
    </source>
</evidence>
<keyword evidence="16" id="KW-1185">Reference proteome</keyword>
<dbReference type="NCBIfam" id="TIGR00046">
    <property type="entry name" value="RsmE family RNA methyltransferase"/>
    <property type="match status" value="1"/>
</dbReference>
<dbReference type="SUPFAM" id="SSF75217">
    <property type="entry name" value="alpha/beta knot"/>
    <property type="match status" value="1"/>
</dbReference>
<sequence>MPETTLPVFLTAALPGSGRTTLDGEEARHAATVRRLRVGERLVLSDGEGGMARCVVEAVQAGRDAALTLAIEEHWTEDPPALRVIVAQALAKGDRGELAVELATEAGADAIVPWRAARSVARWEEGTRGDKALTRWRTTARAAAKQARRAHVPEVAEPATTSELAELAQTVSRALVLESGITTRLTEIELPAQGDILLVVGPEGGITDEELNTLTDAGATAIRLGPTVLRTSTAAAVALGALGVLTDRWK</sequence>
<dbReference type="GO" id="GO:0070042">
    <property type="term" value="F:rRNA (uridine-N3-)-methyltransferase activity"/>
    <property type="evidence" value="ECO:0007669"/>
    <property type="project" value="TreeGrafter"/>
</dbReference>
<comment type="catalytic activity">
    <reaction evidence="11 12">
        <text>uridine(1498) in 16S rRNA + S-adenosyl-L-methionine = N(3)-methyluridine(1498) in 16S rRNA + S-adenosyl-L-homocysteine + H(+)</text>
        <dbReference type="Rhea" id="RHEA:42920"/>
        <dbReference type="Rhea" id="RHEA-COMP:10283"/>
        <dbReference type="Rhea" id="RHEA-COMP:10284"/>
        <dbReference type="ChEBI" id="CHEBI:15378"/>
        <dbReference type="ChEBI" id="CHEBI:57856"/>
        <dbReference type="ChEBI" id="CHEBI:59789"/>
        <dbReference type="ChEBI" id="CHEBI:65315"/>
        <dbReference type="ChEBI" id="CHEBI:74502"/>
        <dbReference type="EC" id="2.1.1.193"/>
    </reaction>
</comment>
<evidence type="ECO:0000256" key="8">
    <source>
        <dbReference type="ARBA" id="ARBA00022679"/>
    </source>
</evidence>